<sequence>MKFIHLLLFLVISFNIDAQINTDFVVYNDQIWSLTKDGKIDVFDYKNETKVENLISYSDTIYIITKDKNNIPIIIDNKNAIKKYDNQTKSWSKIYNYIKKPLGVLFDKENNCYSITEKGIINLKSGKTYFSNKSLNHQIHYNDNWSRRALTFFMDKDDNIWIGFGYGEWGGDIFIFNTKSKKFIVPELGKFEIELYPVKSFFEDENYVYLSSGLAHMSTSGCIVQFDKFHASFFFKSESEWQKVSGDENKPKYIPAQYIGPATFNKYNNSIYFYSQDGIFKGDVKKNLSELKDWENIIKPNLQWKVGQPDAVGSPMNVSRITIIANDKFVIQTQNNGVGYFNGKELILIN</sequence>
<keyword evidence="3" id="KW-1185">Reference proteome</keyword>
<gene>
    <name evidence="2" type="ORF">HYN48_14110</name>
</gene>
<evidence type="ECO:0000313" key="2">
    <source>
        <dbReference type="EMBL" id="AWA31134.1"/>
    </source>
</evidence>
<protein>
    <submittedName>
        <fullName evidence="2">Uncharacterized protein</fullName>
    </submittedName>
</protein>
<dbReference type="OrthoDB" id="1325014at2"/>
<dbReference type="KEGG" id="fmg:HYN48_14110"/>
<dbReference type="EMBL" id="CP028811">
    <property type="protein sequence ID" value="AWA31134.1"/>
    <property type="molecule type" value="Genomic_DNA"/>
</dbReference>
<dbReference type="Gene3D" id="2.130.10.10">
    <property type="entry name" value="YVTN repeat-like/Quinoprotein amine dehydrogenase"/>
    <property type="match status" value="1"/>
</dbReference>
<dbReference type="Proteomes" id="UP000244193">
    <property type="component" value="Chromosome"/>
</dbReference>
<dbReference type="AlphaFoldDB" id="A0A2S0RHI1"/>
<accession>A0A2S0RHI1</accession>
<dbReference type="RefSeq" id="WP_108372830.1">
    <property type="nucleotide sequence ID" value="NZ_CP028811.1"/>
</dbReference>
<dbReference type="InterPro" id="IPR011047">
    <property type="entry name" value="Quinoprotein_ADH-like_sf"/>
</dbReference>
<name>A0A2S0RHI1_9FLAO</name>
<evidence type="ECO:0000313" key="3">
    <source>
        <dbReference type="Proteomes" id="UP000244193"/>
    </source>
</evidence>
<reference evidence="2 3" key="1">
    <citation type="submission" date="2018-04" db="EMBL/GenBank/DDBJ databases">
        <title>Genome sequencing of Flavobacterium sp. HYN0048.</title>
        <authorList>
            <person name="Yi H."/>
            <person name="Baek C."/>
        </authorList>
    </citation>
    <scope>NUCLEOTIDE SEQUENCE [LARGE SCALE GENOMIC DNA]</scope>
    <source>
        <strain evidence="2 3">HYN0048</strain>
    </source>
</reference>
<proteinExistence type="predicted"/>
<keyword evidence="1" id="KW-0732">Signal</keyword>
<dbReference type="SUPFAM" id="SSF50998">
    <property type="entry name" value="Quinoprotein alcohol dehydrogenase-like"/>
    <property type="match status" value="1"/>
</dbReference>
<feature type="chain" id="PRO_5015453017" evidence="1">
    <location>
        <begin position="19"/>
        <end position="350"/>
    </location>
</feature>
<evidence type="ECO:0000256" key="1">
    <source>
        <dbReference type="SAM" id="SignalP"/>
    </source>
</evidence>
<feature type="signal peptide" evidence="1">
    <location>
        <begin position="1"/>
        <end position="18"/>
    </location>
</feature>
<dbReference type="InterPro" id="IPR015943">
    <property type="entry name" value="WD40/YVTN_repeat-like_dom_sf"/>
</dbReference>
<organism evidence="2 3">
    <name type="scientific">Flavobacterium magnum</name>
    <dbReference type="NCBI Taxonomy" id="2162713"/>
    <lineage>
        <taxon>Bacteria</taxon>
        <taxon>Pseudomonadati</taxon>
        <taxon>Bacteroidota</taxon>
        <taxon>Flavobacteriia</taxon>
        <taxon>Flavobacteriales</taxon>
        <taxon>Flavobacteriaceae</taxon>
        <taxon>Flavobacterium</taxon>
    </lineage>
</organism>